<evidence type="ECO:0000313" key="1">
    <source>
        <dbReference type="EMBL" id="GME70986.1"/>
    </source>
</evidence>
<evidence type="ECO:0000313" key="2">
    <source>
        <dbReference type="Proteomes" id="UP001165064"/>
    </source>
</evidence>
<comment type="caution">
    <text evidence="1">The sequence shown here is derived from an EMBL/GenBank/DDBJ whole genome shotgun (WGS) entry which is preliminary data.</text>
</comment>
<sequence>MSTDGDASVSLDKIIYIAVKPIFKIYLIVGVGFWLAKKNILTVDASRNISNIVMMVLVPCLAFTKIVTNISNSDIAQIGSITIISFFMMFGEALLVFIVGVSVGCPRNWWGGLIACGLLPNIGDLPISYLQSLQDSNIFTDVDKGVSYVFIYVALQFLVQFNLGGFRLIEMDFKYDMKCREKAEADPELALSDPEKDNSAGLVTQTSGDFEQKSADTTNQRHHGPQDREADIPSSISSSAISVSTDNTNNTNSKTTKLQASDPPHGKTTTHTPLNPLSRITSAVSFMLPAEDDILSRSMFVDNDTSSRSPEDVNDIVKVYSRYDQLSKKKAVDHEQPTSTSRKAEKPLQSLIKQAVNLITFANLKLALMAFLRSIWQSTKHPVSLSLIVSITVCMIPWVKALFVETKQAHLSSAPDGLPPLSFFMDFTSYIGAAQVPFGLLLLGGTIGRLKLKKLPKGLWRTPVSLTIIRLFVFPVIGCALNFKIHKDGLFYNEDILYFLSNINFCMPPATTLLYLTAMYTPVGYQESIQMDCLALAYIFHYIFLVVCLPFTTSYTMKVSLGY</sequence>
<name>A0ACB5SRR8_AMBMO</name>
<protein>
    <submittedName>
        <fullName evidence="1">Unnamed protein product</fullName>
    </submittedName>
</protein>
<keyword evidence="2" id="KW-1185">Reference proteome</keyword>
<accession>A0ACB5SRR8</accession>
<organism evidence="1 2">
    <name type="scientific">Ambrosiozyma monospora</name>
    <name type="common">Yeast</name>
    <name type="synonym">Endomycopsis monosporus</name>
    <dbReference type="NCBI Taxonomy" id="43982"/>
    <lineage>
        <taxon>Eukaryota</taxon>
        <taxon>Fungi</taxon>
        <taxon>Dikarya</taxon>
        <taxon>Ascomycota</taxon>
        <taxon>Saccharomycotina</taxon>
        <taxon>Pichiomycetes</taxon>
        <taxon>Pichiales</taxon>
        <taxon>Pichiaceae</taxon>
        <taxon>Ambrosiozyma</taxon>
    </lineage>
</organism>
<proteinExistence type="predicted"/>
<gene>
    <name evidence="1" type="ORF">Amon02_000040800</name>
</gene>
<dbReference type="EMBL" id="BSXS01000127">
    <property type="protein sequence ID" value="GME70986.1"/>
    <property type="molecule type" value="Genomic_DNA"/>
</dbReference>
<dbReference type="Proteomes" id="UP001165064">
    <property type="component" value="Unassembled WGS sequence"/>
</dbReference>
<reference evidence="1" key="1">
    <citation type="submission" date="2023-04" db="EMBL/GenBank/DDBJ databases">
        <title>Ambrosiozyma monospora NBRC 10751.</title>
        <authorList>
            <person name="Ichikawa N."/>
            <person name="Sato H."/>
            <person name="Tonouchi N."/>
        </authorList>
    </citation>
    <scope>NUCLEOTIDE SEQUENCE</scope>
    <source>
        <strain evidence="1">NBRC 10751</strain>
    </source>
</reference>